<name>A0A9I9EHE0_CUCME</name>
<feature type="chain" id="PRO_5039947141" evidence="2">
    <location>
        <begin position="28"/>
        <end position="172"/>
    </location>
</feature>
<evidence type="ECO:0000313" key="3">
    <source>
        <dbReference type="EnsemblPlants" id="MELO3C033828.2.1"/>
    </source>
</evidence>
<accession>A0A9I9EHE0</accession>
<evidence type="ECO:0000256" key="1">
    <source>
        <dbReference type="SAM" id="MobiDB-lite"/>
    </source>
</evidence>
<dbReference type="AlphaFoldDB" id="A0A9I9EHE0"/>
<feature type="signal peptide" evidence="2">
    <location>
        <begin position="1"/>
        <end position="27"/>
    </location>
</feature>
<feature type="compositionally biased region" description="Basic residues" evidence="1">
    <location>
        <begin position="137"/>
        <end position="146"/>
    </location>
</feature>
<keyword evidence="2" id="KW-0732">Signal</keyword>
<evidence type="ECO:0000256" key="2">
    <source>
        <dbReference type="SAM" id="SignalP"/>
    </source>
</evidence>
<sequence length="172" mass="19556">MTCTISRSLPYMHFLILLFDLDINTFSSPLRNKCKHACSDEISAACEAMEGLKVVNGLECKITCNSSKEKGWEIEVDIIRIQKTICFAQKAEEEVCIEVVRAVTTSQGFQWHDAGVERSSGNERTECAQGMKEPTVPKKKKKKKEKEKKLVTYHDHVVEQYSSLLSYPVQHL</sequence>
<reference evidence="3" key="1">
    <citation type="submission" date="2023-03" db="UniProtKB">
        <authorList>
            <consortium name="EnsemblPlants"/>
        </authorList>
    </citation>
    <scope>IDENTIFICATION</scope>
</reference>
<organism evidence="3">
    <name type="scientific">Cucumis melo</name>
    <name type="common">Muskmelon</name>
    <dbReference type="NCBI Taxonomy" id="3656"/>
    <lineage>
        <taxon>Eukaryota</taxon>
        <taxon>Viridiplantae</taxon>
        <taxon>Streptophyta</taxon>
        <taxon>Embryophyta</taxon>
        <taxon>Tracheophyta</taxon>
        <taxon>Spermatophyta</taxon>
        <taxon>Magnoliopsida</taxon>
        <taxon>eudicotyledons</taxon>
        <taxon>Gunneridae</taxon>
        <taxon>Pentapetalae</taxon>
        <taxon>rosids</taxon>
        <taxon>fabids</taxon>
        <taxon>Cucurbitales</taxon>
        <taxon>Cucurbitaceae</taxon>
        <taxon>Benincaseae</taxon>
        <taxon>Cucumis</taxon>
    </lineage>
</organism>
<dbReference type="Gramene" id="MELO3C033828.2.1">
    <property type="protein sequence ID" value="MELO3C033828.2.1"/>
    <property type="gene ID" value="MELO3C033828.2"/>
</dbReference>
<dbReference type="EnsemblPlants" id="MELO3C033828.2.1">
    <property type="protein sequence ID" value="MELO3C033828.2.1"/>
    <property type="gene ID" value="MELO3C033828.2"/>
</dbReference>
<protein>
    <submittedName>
        <fullName evidence="3">Uncharacterized protein</fullName>
    </submittedName>
</protein>
<proteinExistence type="predicted"/>
<feature type="region of interest" description="Disordered" evidence="1">
    <location>
        <begin position="120"/>
        <end position="149"/>
    </location>
</feature>